<evidence type="ECO:0000256" key="2">
    <source>
        <dbReference type="ARBA" id="ARBA00023315"/>
    </source>
</evidence>
<dbReference type="InterPro" id="IPR004410">
    <property type="entry name" value="Malonyl_CoA-ACP_transAc_FabD"/>
</dbReference>
<feature type="domain" description="Malonyl-CoA:ACP transacylase (MAT)" evidence="6">
    <location>
        <begin position="5"/>
        <end position="295"/>
    </location>
</feature>
<dbReference type="SMART" id="SM00827">
    <property type="entry name" value="PKS_AT"/>
    <property type="match status" value="1"/>
</dbReference>
<dbReference type="InterPro" id="IPR016036">
    <property type="entry name" value="Malonyl_transacylase_ACP-bd"/>
</dbReference>
<dbReference type="PANTHER" id="PTHR42681">
    <property type="entry name" value="MALONYL-COA-ACYL CARRIER PROTEIN TRANSACYLASE, MITOCHONDRIAL"/>
    <property type="match status" value="1"/>
</dbReference>
<comment type="similarity">
    <text evidence="4">Belongs to the fabD family.</text>
</comment>
<dbReference type="PANTHER" id="PTHR42681:SF1">
    <property type="entry name" value="MALONYL-COA-ACYL CARRIER PROTEIN TRANSACYLASE, MITOCHONDRIAL"/>
    <property type="match status" value="1"/>
</dbReference>
<evidence type="ECO:0000256" key="4">
    <source>
        <dbReference type="PIRNR" id="PIRNR000446"/>
    </source>
</evidence>
<dbReference type="PIRSF" id="PIRSF000446">
    <property type="entry name" value="Mct"/>
    <property type="match status" value="1"/>
</dbReference>
<gene>
    <name evidence="7" type="primary">fabD</name>
    <name evidence="7" type="ORF">ENX73_04080</name>
</gene>
<sequence>MNGLIFPGQGSQKLNMMRDFYDEYPESRRVMDEACDVLKIDLKSIIFGEDEHELTKTYNAQPALLTTSIMALEAIKSKGMDFDVVAGHSLGEYSALVASGVLSFDDALRAVRLRGELMENAIPSGAGSMLAVLGLSPEKVESVVNEIEGVYIANYNSPLQIVISGEITSLLRSIDIFKSAGAKRAVQLNVSGPFHSPLMAPAKEKLSDFLNSINFSRPQVPVILNVTGKVAGSIEEIRSKLIEQLTSPVRWIDTVNTMDEMCISRYIEVGSGNVLGGLVKKIVNKEVYSTDTTDEIEKLEGVLKNAKIAEF</sequence>
<feature type="active site" evidence="5">
    <location>
        <position position="195"/>
    </location>
</feature>
<protein>
    <recommendedName>
        <fullName evidence="4">Malonyl CoA-acyl carrier protein transacylase</fullName>
        <ecNumber evidence="4">2.3.1.39</ecNumber>
    </recommendedName>
</protein>
<dbReference type="NCBIfam" id="TIGR00128">
    <property type="entry name" value="fabD"/>
    <property type="match status" value="1"/>
</dbReference>
<dbReference type="EC" id="2.3.1.39" evidence="4"/>
<dbReference type="InterPro" id="IPR001227">
    <property type="entry name" value="Ac_transferase_dom_sf"/>
</dbReference>
<feature type="active site" evidence="5">
    <location>
        <position position="89"/>
    </location>
</feature>
<dbReference type="InterPro" id="IPR050858">
    <property type="entry name" value="Mal-CoA-ACP_Trans/PKS_FabD"/>
</dbReference>
<dbReference type="SUPFAM" id="SSF52151">
    <property type="entry name" value="FabD/lysophospholipase-like"/>
    <property type="match status" value="1"/>
</dbReference>
<proteinExistence type="inferred from homology"/>
<dbReference type="Gene3D" id="3.30.70.250">
    <property type="entry name" value="Malonyl-CoA ACP transacylase, ACP-binding"/>
    <property type="match status" value="1"/>
</dbReference>
<evidence type="ECO:0000259" key="6">
    <source>
        <dbReference type="SMART" id="SM00827"/>
    </source>
</evidence>
<keyword evidence="2 4" id="KW-0012">Acyltransferase</keyword>
<dbReference type="AlphaFoldDB" id="A0A7V3REU8"/>
<name>A0A7V3REU8_9BACT</name>
<evidence type="ECO:0000256" key="5">
    <source>
        <dbReference type="PIRSR" id="PIRSR000446-1"/>
    </source>
</evidence>
<evidence type="ECO:0000256" key="1">
    <source>
        <dbReference type="ARBA" id="ARBA00022679"/>
    </source>
</evidence>
<dbReference type="FunFam" id="3.30.70.250:FF:000001">
    <property type="entry name" value="Malonyl CoA-acyl carrier protein transacylase"/>
    <property type="match status" value="1"/>
</dbReference>
<accession>A0A7V3REU8</accession>
<evidence type="ECO:0000256" key="3">
    <source>
        <dbReference type="ARBA" id="ARBA00048462"/>
    </source>
</evidence>
<dbReference type="InterPro" id="IPR024925">
    <property type="entry name" value="Malonyl_CoA-ACP_transAc"/>
</dbReference>
<dbReference type="GO" id="GO:0005829">
    <property type="term" value="C:cytosol"/>
    <property type="evidence" value="ECO:0007669"/>
    <property type="project" value="TreeGrafter"/>
</dbReference>
<keyword evidence="1 4" id="KW-0808">Transferase</keyword>
<evidence type="ECO:0000313" key="7">
    <source>
        <dbReference type="EMBL" id="HGE75284.1"/>
    </source>
</evidence>
<dbReference type="GO" id="GO:0004314">
    <property type="term" value="F:[acyl-carrier-protein] S-malonyltransferase activity"/>
    <property type="evidence" value="ECO:0007669"/>
    <property type="project" value="UniProtKB-EC"/>
</dbReference>
<dbReference type="Pfam" id="PF00698">
    <property type="entry name" value="Acyl_transf_1"/>
    <property type="match status" value="1"/>
</dbReference>
<comment type="catalytic activity">
    <reaction evidence="3 4">
        <text>holo-[ACP] + malonyl-CoA = malonyl-[ACP] + CoA</text>
        <dbReference type="Rhea" id="RHEA:41792"/>
        <dbReference type="Rhea" id="RHEA-COMP:9623"/>
        <dbReference type="Rhea" id="RHEA-COMP:9685"/>
        <dbReference type="ChEBI" id="CHEBI:57287"/>
        <dbReference type="ChEBI" id="CHEBI:57384"/>
        <dbReference type="ChEBI" id="CHEBI:64479"/>
        <dbReference type="ChEBI" id="CHEBI:78449"/>
        <dbReference type="EC" id="2.3.1.39"/>
    </reaction>
</comment>
<dbReference type="GO" id="GO:0006633">
    <property type="term" value="P:fatty acid biosynthetic process"/>
    <property type="evidence" value="ECO:0007669"/>
    <property type="project" value="TreeGrafter"/>
</dbReference>
<dbReference type="Gene3D" id="3.40.366.10">
    <property type="entry name" value="Malonyl-Coenzyme A Acyl Carrier Protein, domain 2"/>
    <property type="match status" value="1"/>
</dbReference>
<dbReference type="SUPFAM" id="SSF55048">
    <property type="entry name" value="Probable ACP-binding domain of malonyl-CoA ACP transacylase"/>
    <property type="match status" value="1"/>
</dbReference>
<dbReference type="InterPro" id="IPR016035">
    <property type="entry name" value="Acyl_Trfase/lysoPLipase"/>
</dbReference>
<dbReference type="EMBL" id="DTPE01000174">
    <property type="protein sequence ID" value="HGE75284.1"/>
    <property type="molecule type" value="Genomic_DNA"/>
</dbReference>
<dbReference type="InterPro" id="IPR014043">
    <property type="entry name" value="Acyl_transferase_dom"/>
</dbReference>
<reference evidence="7" key="1">
    <citation type="journal article" date="2020" name="mSystems">
        <title>Genome- and Community-Level Interaction Insights into Carbon Utilization and Element Cycling Functions of Hydrothermarchaeota in Hydrothermal Sediment.</title>
        <authorList>
            <person name="Zhou Z."/>
            <person name="Liu Y."/>
            <person name="Xu W."/>
            <person name="Pan J."/>
            <person name="Luo Z.H."/>
            <person name="Li M."/>
        </authorList>
    </citation>
    <scope>NUCLEOTIDE SEQUENCE [LARGE SCALE GENOMIC DNA]</scope>
    <source>
        <strain evidence="7">SpSt-966</strain>
    </source>
</reference>
<comment type="caution">
    <text evidence="7">The sequence shown here is derived from an EMBL/GenBank/DDBJ whole genome shotgun (WGS) entry which is preliminary data.</text>
</comment>
<organism evidence="7">
    <name type="scientific">Mesoaciditoga lauensis</name>
    <dbReference type="NCBI Taxonomy" id="1495039"/>
    <lineage>
        <taxon>Bacteria</taxon>
        <taxon>Thermotogati</taxon>
        <taxon>Thermotogota</taxon>
        <taxon>Thermotogae</taxon>
        <taxon>Mesoaciditogales</taxon>
        <taxon>Mesoaciditogaceae</taxon>
        <taxon>Mesoaciditoga</taxon>
    </lineage>
</organism>